<evidence type="ECO:0000256" key="5">
    <source>
        <dbReference type="ARBA" id="ARBA00023014"/>
    </source>
</evidence>
<keyword evidence="6" id="KW-0474">Menaquinone biosynthesis</keyword>
<dbReference type="EMBL" id="QPGR01000017">
    <property type="protein sequence ID" value="TBR79137.1"/>
    <property type="molecule type" value="Genomic_DNA"/>
</dbReference>
<keyword evidence="3 6" id="KW-0479">Metal-binding</keyword>
<dbReference type="SMART" id="SM00729">
    <property type="entry name" value="Elp3"/>
    <property type="match status" value="1"/>
</dbReference>
<evidence type="ECO:0000256" key="7">
    <source>
        <dbReference type="PIRSR" id="PIRSR004762-1"/>
    </source>
</evidence>
<comment type="caution">
    <text evidence="10">The sequence shown here is derived from an EMBL/GenBank/DDBJ whole genome shotgun (WGS) entry which is preliminary data.</text>
</comment>
<dbReference type="NCBIfam" id="NF006276">
    <property type="entry name" value="PRK08444.1"/>
    <property type="match status" value="1"/>
</dbReference>
<keyword evidence="6" id="KW-0808">Transferase</keyword>
<comment type="function">
    <text evidence="6">Radical SAM enzyme that catalyzes the addition of the adenosyl radical to the double bond of 3-[(1-carboxyvinyl)oxy]benzoate, leading to aminodeoxyfutalosine (AFL), a key intermediate in the formation of menaquinone (MK, vitamin K2) from chorismate.</text>
</comment>
<feature type="domain" description="Radical SAM core" evidence="9">
    <location>
        <begin position="46"/>
        <end position="276"/>
    </location>
</feature>
<evidence type="ECO:0000313" key="11">
    <source>
        <dbReference type="Proteomes" id="UP000292583"/>
    </source>
</evidence>
<evidence type="ECO:0000256" key="1">
    <source>
        <dbReference type="ARBA" id="ARBA00022485"/>
    </source>
</evidence>
<dbReference type="RefSeq" id="WP_131186893.1">
    <property type="nucleotide sequence ID" value="NZ_QPGR01000017.1"/>
</dbReference>
<dbReference type="InterPro" id="IPR013785">
    <property type="entry name" value="Aldolase_TIM"/>
</dbReference>
<comment type="similarity">
    <text evidence="6">Belongs to the radical SAM superfamily. MqnE family.</text>
</comment>
<evidence type="ECO:0000259" key="9">
    <source>
        <dbReference type="PROSITE" id="PS51918"/>
    </source>
</evidence>
<proteinExistence type="inferred from homology"/>
<dbReference type="NCBIfam" id="TIGR00423">
    <property type="entry name" value="CofH family radical SAM protein"/>
    <property type="match status" value="1"/>
</dbReference>
<protein>
    <recommendedName>
        <fullName evidence="6">Aminodeoxyfutalosine synthase</fullName>
        <shortName evidence="6">AFL synthase</shortName>
        <shortName evidence="6">Aminofutalosine synthase</shortName>
        <ecNumber evidence="6">2.5.1.120</ecNumber>
    </recommendedName>
    <alternativeName>
        <fullName evidence="6">Menaquinone biosynthetic enzyme MqnE</fullName>
    </alternativeName>
</protein>
<dbReference type="NCBIfam" id="TIGR03700">
    <property type="entry name" value="mena_SCO4494"/>
    <property type="match status" value="1"/>
</dbReference>
<dbReference type="PANTHER" id="PTHR43076:SF7">
    <property type="entry name" value="AMINODEOXYFUTALOSINE SYNTHASE"/>
    <property type="match status" value="1"/>
</dbReference>
<comment type="cofactor">
    <cofactor evidence="6 7">
        <name>[4Fe-4S] cluster</name>
        <dbReference type="ChEBI" id="CHEBI:49883"/>
    </cofactor>
    <text evidence="6 7">Binds 1 [4Fe-4S] cluster. The cluster is coordinated with 3 cysteines and an exchangeable S-adenosyl-L-methionine.</text>
</comment>
<dbReference type="GO" id="GO:0051539">
    <property type="term" value="F:4 iron, 4 sulfur cluster binding"/>
    <property type="evidence" value="ECO:0007669"/>
    <property type="project" value="UniProtKB-KW"/>
</dbReference>
<dbReference type="OrthoDB" id="9802027at2"/>
<evidence type="ECO:0000256" key="4">
    <source>
        <dbReference type="ARBA" id="ARBA00023004"/>
    </source>
</evidence>
<evidence type="ECO:0000256" key="6">
    <source>
        <dbReference type="HAMAP-Rule" id="MF_00993"/>
    </source>
</evidence>
<dbReference type="Pfam" id="PF04055">
    <property type="entry name" value="Radical_SAM"/>
    <property type="match status" value="1"/>
</dbReference>
<keyword evidence="4 6" id="KW-0408">Iron</keyword>
<dbReference type="HAMAP" id="MF_00993">
    <property type="entry name" value="MqnE"/>
    <property type="match status" value="1"/>
</dbReference>
<feature type="binding site" evidence="8">
    <location>
        <position position="66"/>
    </location>
    <ligand>
        <name>S-adenosyl-L-methionine</name>
        <dbReference type="ChEBI" id="CHEBI:59789"/>
    </ligand>
</feature>
<dbReference type="PANTHER" id="PTHR43076">
    <property type="entry name" value="FO SYNTHASE (COFH)"/>
    <property type="match status" value="1"/>
</dbReference>
<dbReference type="GO" id="GO:0102573">
    <property type="term" value="F:aminodeoxyfutalosine synthase activity"/>
    <property type="evidence" value="ECO:0007669"/>
    <property type="project" value="UniProtKB-EC"/>
</dbReference>
<evidence type="ECO:0000256" key="2">
    <source>
        <dbReference type="ARBA" id="ARBA00022691"/>
    </source>
</evidence>
<dbReference type="UniPathway" id="UPA00079"/>
<dbReference type="EC" id="2.5.1.120" evidence="6"/>
<feature type="binding site" evidence="6 7">
    <location>
        <position position="64"/>
    </location>
    <ligand>
        <name>[4Fe-4S] cluster</name>
        <dbReference type="ChEBI" id="CHEBI:49883"/>
        <note>4Fe-4S-S-AdoMet</note>
    </ligand>
</feature>
<dbReference type="InterPro" id="IPR022432">
    <property type="entry name" value="MqnE"/>
</dbReference>
<feature type="binding site" evidence="8">
    <location>
        <position position="172"/>
    </location>
    <ligand>
        <name>S-adenosyl-L-methionine</name>
        <dbReference type="ChEBI" id="CHEBI:59789"/>
    </ligand>
</feature>
<keyword evidence="5 6" id="KW-0411">Iron-sulfur</keyword>
<dbReference type="Pfam" id="PF19288">
    <property type="entry name" value="CofH_C"/>
    <property type="match status" value="1"/>
</dbReference>
<dbReference type="Gene3D" id="3.20.20.70">
    <property type="entry name" value="Aldolase class I"/>
    <property type="match status" value="1"/>
</dbReference>
<evidence type="ECO:0000256" key="3">
    <source>
        <dbReference type="ARBA" id="ARBA00022723"/>
    </source>
</evidence>
<dbReference type="Proteomes" id="UP000292583">
    <property type="component" value="Unassembled WGS sequence"/>
</dbReference>
<keyword evidence="2 6" id="KW-0949">S-adenosyl-L-methionine</keyword>
<dbReference type="SFLD" id="SFLDS00029">
    <property type="entry name" value="Radical_SAM"/>
    <property type="match status" value="1"/>
</dbReference>
<dbReference type="InterPro" id="IPR058240">
    <property type="entry name" value="rSAM_sf"/>
</dbReference>
<dbReference type="CDD" id="cd01335">
    <property type="entry name" value="Radical_SAM"/>
    <property type="match status" value="1"/>
</dbReference>
<dbReference type="PROSITE" id="PS51918">
    <property type="entry name" value="RADICAL_SAM"/>
    <property type="match status" value="1"/>
</dbReference>
<dbReference type="GO" id="GO:0044689">
    <property type="term" value="F:7,8-didemethyl-8-hydroxy-5-deazariboflavin synthase activity"/>
    <property type="evidence" value="ECO:0007669"/>
    <property type="project" value="TreeGrafter"/>
</dbReference>
<dbReference type="InterPro" id="IPR007197">
    <property type="entry name" value="rSAM"/>
</dbReference>
<dbReference type="InterPro" id="IPR045567">
    <property type="entry name" value="CofH/MnqC-like_C"/>
</dbReference>
<feature type="binding site" evidence="6 7">
    <location>
        <position position="67"/>
    </location>
    <ligand>
        <name>[4Fe-4S] cluster</name>
        <dbReference type="ChEBI" id="CHEBI:49883"/>
        <note>4Fe-4S-S-AdoMet</note>
    </ligand>
</feature>
<evidence type="ECO:0000256" key="8">
    <source>
        <dbReference type="PIRSR" id="PIRSR004762-2"/>
    </source>
</evidence>
<organism evidence="10 11">
    <name type="scientific">Campylobacter novaezeelandiae</name>
    <dbReference type="NCBI Taxonomy" id="2267891"/>
    <lineage>
        <taxon>Bacteria</taxon>
        <taxon>Pseudomonadati</taxon>
        <taxon>Campylobacterota</taxon>
        <taxon>Epsilonproteobacteria</taxon>
        <taxon>Campylobacterales</taxon>
        <taxon>Campylobacteraceae</taxon>
        <taxon>Campylobacter</taxon>
    </lineage>
</organism>
<sequence>MKNLITKLENQSRLNEEEANQLWDLDLFVLAKYAQKKRFELHGKKVYFNANRHINPTNICADTCKFCAFSAHRKNPNPYIMTHEEIIKIVDETVARGTKEIHIVSAHNKDTTWQWYLEIFKMIKEKYPKIHIKAMTAAEIDFLHRRFNMSYEEVINKMLEYGVDSMPGGGAEIFDEKIRNKICKGKVSSENWLKIHKLWHQKGKQSNATMLFGHIEERKHRIDHMLRLRALQDETNGFNAFIPLVWQRNNSFIQADKIMDSEEILKTISISRIVLDNIKNIKAYWATMGLNLAMVAQEFGANDLDGTIEKESIQSAGGAKSANGVNLKTFIDMIKTSNLIPVERDSLYNELKTY</sequence>
<dbReference type="GO" id="GO:0005506">
    <property type="term" value="F:iron ion binding"/>
    <property type="evidence" value="ECO:0007669"/>
    <property type="project" value="UniProtKB-UniRule"/>
</dbReference>
<reference evidence="10 11" key="1">
    <citation type="submission" date="2018-07" db="EMBL/GenBank/DDBJ databases">
        <title>Campylobacter zealandensis sp. nov., isolated from birds and water in New Zealand.</title>
        <authorList>
            <person name="Wilkinson D.A."/>
            <person name="Biggs P.J."/>
            <person name="French N.P."/>
            <person name="Midwinter A.C."/>
        </authorList>
    </citation>
    <scope>NUCLEOTIDE SEQUENCE [LARGE SCALE GENOMIC DNA]</scope>
    <source>
        <strain evidence="10 11">B423b</strain>
    </source>
</reference>
<dbReference type="GO" id="GO:0009234">
    <property type="term" value="P:menaquinone biosynthetic process"/>
    <property type="evidence" value="ECO:0007669"/>
    <property type="project" value="UniProtKB-UniRule"/>
</dbReference>
<comment type="catalytic activity">
    <reaction evidence="6">
        <text>3-[(1-carboxyvinyl)-oxy]benzoate + S-adenosyl-L-methionine + H2O = 6-amino-6-deoxyfutalosine + hydrogencarbonate + L-methionine + H(+)</text>
        <dbReference type="Rhea" id="RHEA:33075"/>
        <dbReference type="ChEBI" id="CHEBI:15377"/>
        <dbReference type="ChEBI" id="CHEBI:15378"/>
        <dbReference type="ChEBI" id="CHEBI:17544"/>
        <dbReference type="ChEBI" id="CHEBI:57844"/>
        <dbReference type="ChEBI" id="CHEBI:59789"/>
        <dbReference type="ChEBI" id="CHEBI:64286"/>
        <dbReference type="ChEBI" id="CHEBI:76981"/>
        <dbReference type="EC" id="2.5.1.120"/>
    </reaction>
</comment>
<dbReference type="InterPro" id="IPR034405">
    <property type="entry name" value="F420"/>
</dbReference>
<feature type="binding site" evidence="6 7">
    <location>
        <position position="60"/>
    </location>
    <ligand>
        <name>[4Fe-4S] cluster</name>
        <dbReference type="ChEBI" id="CHEBI:49883"/>
        <note>4Fe-4S-S-AdoMet</note>
    </ligand>
</feature>
<comment type="pathway">
    <text evidence="6">Quinol/quinone metabolism; menaquinone biosynthesis.</text>
</comment>
<dbReference type="AlphaFoldDB" id="A0A4Q9JUY2"/>
<dbReference type="InterPro" id="IPR006638">
    <property type="entry name" value="Elp3/MiaA/NifB-like_rSAM"/>
</dbReference>
<dbReference type="SFLD" id="SFLDF00343">
    <property type="entry name" value="aminofutalosine_synthase_(mqnE"/>
    <property type="match status" value="1"/>
</dbReference>
<evidence type="ECO:0000313" key="10">
    <source>
        <dbReference type="EMBL" id="TBR79137.1"/>
    </source>
</evidence>
<dbReference type="SUPFAM" id="SSF102114">
    <property type="entry name" value="Radical SAM enzymes"/>
    <property type="match status" value="1"/>
</dbReference>
<accession>A0A4Q9JUY2</accession>
<name>A0A4Q9JUY2_9BACT</name>
<dbReference type="PIRSF" id="PIRSF004762">
    <property type="entry name" value="CHP00423"/>
    <property type="match status" value="1"/>
</dbReference>
<dbReference type="SFLD" id="SFLDG01064">
    <property type="entry name" value="F420__menaquinone_cofactor_bio"/>
    <property type="match status" value="1"/>
</dbReference>
<dbReference type="SFLD" id="SFLDG01389">
    <property type="entry name" value="menaquinone_synthsis_involved"/>
    <property type="match status" value="1"/>
</dbReference>
<keyword evidence="1 6" id="KW-0004">4Fe-4S</keyword>
<gene>
    <name evidence="6" type="primary">mqnE</name>
    <name evidence="10" type="ORF">DU473_07415</name>
</gene>
<keyword evidence="11" id="KW-1185">Reference proteome</keyword>
<dbReference type="InterPro" id="IPR020050">
    <property type="entry name" value="FO_synthase_su2"/>
</dbReference>